<dbReference type="Proteomes" id="UP000565441">
    <property type="component" value="Unassembled WGS sequence"/>
</dbReference>
<reference evidence="2 3" key="1">
    <citation type="journal article" date="2020" name="ISME J.">
        <title>Uncovering the hidden diversity of litter-decomposition mechanisms in mushroom-forming fungi.</title>
        <authorList>
            <person name="Floudas D."/>
            <person name="Bentzer J."/>
            <person name="Ahren D."/>
            <person name="Johansson T."/>
            <person name="Persson P."/>
            <person name="Tunlid A."/>
        </authorList>
    </citation>
    <scope>NUCLEOTIDE SEQUENCE [LARGE SCALE GENOMIC DNA]</scope>
    <source>
        <strain evidence="2 3">CBS 661.87</strain>
    </source>
</reference>
<proteinExistence type="predicted"/>
<feature type="compositionally biased region" description="Low complexity" evidence="1">
    <location>
        <begin position="403"/>
        <end position="415"/>
    </location>
</feature>
<keyword evidence="3" id="KW-1185">Reference proteome</keyword>
<name>A0A8H5H6X0_9AGAR</name>
<feature type="compositionally biased region" description="Basic and acidic residues" evidence="1">
    <location>
        <begin position="467"/>
        <end position="479"/>
    </location>
</feature>
<dbReference type="OrthoDB" id="2989516at2759"/>
<feature type="compositionally biased region" description="Low complexity" evidence="1">
    <location>
        <begin position="454"/>
        <end position="466"/>
    </location>
</feature>
<comment type="caution">
    <text evidence="2">The sequence shown here is derived from an EMBL/GenBank/DDBJ whole genome shotgun (WGS) entry which is preliminary data.</text>
</comment>
<feature type="region of interest" description="Disordered" evidence="1">
    <location>
        <begin position="188"/>
        <end position="221"/>
    </location>
</feature>
<feature type="compositionally biased region" description="Polar residues" evidence="1">
    <location>
        <begin position="122"/>
        <end position="139"/>
    </location>
</feature>
<organism evidence="2 3">
    <name type="scientific">Tricholomella constricta</name>
    <dbReference type="NCBI Taxonomy" id="117010"/>
    <lineage>
        <taxon>Eukaryota</taxon>
        <taxon>Fungi</taxon>
        <taxon>Dikarya</taxon>
        <taxon>Basidiomycota</taxon>
        <taxon>Agaricomycotina</taxon>
        <taxon>Agaricomycetes</taxon>
        <taxon>Agaricomycetidae</taxon>
        <taxon>Agaricales</taxon>
        <taxon>Tricholomatineae</taxon>
        <taxon>Lyophyllaceae</taxon>
        <taxon>Tricholomella</taxon>
    </lineage>
</organism>
<evidence type="ECO:0000313" key="3">
    <source>
        <dbReference type="Proteomes" id="UP000565441"/>
    </source>
</evidence>
<dbReference type="AlphaFoldDB" id="A0A8H5H6X0"/>
<protein>
    <submittedName>
        <fullName evidence="2">Uncharacterized protein</fullName>
    </submittedName>
</protein>
<feature type="region of interest" description="Disordered" evidence="1">
    <location>
        <begin position="334"/>
        <end position="514"/>
    </location>
</feature>
<feature type="compositionally biased region" description="Low complexity" evidence="1">
    <location>
        <begin position="209"/>
        <end position="221"/>
    </location>
</feature>
<gene>
    <name evidence="2" type="ORF">D9615_006737</name>
</gene>
<feature type="compositionally biased region" description="Low complexity" evidence="1">
    <location>
        <begin position="381"/>
        <end position="390"/>
    </location>
</feature>
<feature type="compositionally biased region" description="Low complexity" evidence="1">
    <location>
        <begin position="424"/>
        <end position="434"/>
    </location>
</feature>
<accession>A0A8H5H6X0</accession>
<evidence type="ECO:0000313" key="2">
    <source>
        <dbReference type="EMBL" id="KAF5377822.1"/>
    </source>
</evidence>
<feature type="compositionally biased region" description="Polar residues" evidence="1">
    <location>
        <begin position="354"/>
        <end position="363"/>
    </location>
</feature>
<feature type="compositionally biased region" description="Pro residues" evidence="1">
    <location>
        <begin position="102"/>
        <end position="115"/>
    </location>
</feature>
<sequence length="595" mass="64520">MLWCIPTQHFRFPSRRKRARTAATENMQLHHHHPNSDEEDATTESGIFYLVPNKYGPGKTLVRRPRPAPTSAPLDEDFDAATTTRGARTEWEPSPRVRARSPLPPMYPPLPPTPAPRATSPKAQTQTQLRMQTPTSPTPSKRRDGPSTARPLSGEGAAANAAGNASGDVLQMYGEYGHYMTELERKFGGGPDLTLSPTRSRGVKAGRATQTQVQVQTQPQQINTDRIGMPARLGSVGRAGGGGVGTGGGTPRARQSFEIVDRRVLEDGPERTVTISTWREQVAEEADQRANMDIYYLDARDYASAQGGSTDLGGEGEDVVVDGDRDGVVSEADSLAKKRMRTLPPRPAIEDGAGSNTMGSIRTITDELSGESEPELKRQSTATTTTTTTTHNSLGLSNHEQSRPSASGSSLSPPWNNTPPRTPPRTTRSPDPSWHSIDPRTPPPPEKLTNDHIPTTSPPRSSTPVHRSPDGKMRPDRSSHTPMRSSTPNRDRTPYQGQGLRDSLPSFHPTQSGSTISTIKSASAIAFEGILASCEPPLLHIAPLLARLGIVNEGHLRAIGRLSGETRDKEVREEALKQGVTVMEWAILLDKLQTI</sequence>
<dbReference type="EMBL" id="JAACJP010000022">
    <property type="protein sequence ID" value="KAF5377822.1"/>
    <property type="molecule type" value="Genomic_DNA"/>
</dbReference>
<feature type="region of interest" description="Disordered" evidence="1">
    <location>
        <begin position="58"/>
        <end position="162"/>
    </location>
</feature>
<evidence type="ECO:0000256" key="1">
    <source>
        <dbReference type="SAM" id="MobiDB-lite"/>
    </source>
</evidence>